<feature type="domain" description="DUF4218" evidence="1">
    <location>
        <begin position="62"/>
        <end position="114"/>
    </location>
</feature>
<dbReference type="EMBL" id="CAMAPE010000008">
    <property type="protein sequence ID" value="CAH9072309.1"/>
    <property type="molecule type" value="Genomic_DNA"/>
</dbReference>
<protein>
    <recommendedName>
        <fullName evidence="1">DUF4218 domain-containing protein</fullName>
    </recommendedName>
</protein>
<dbReference type="AlphaFoldDB" id="A0A9P0YQ36"/>
<dbReference type="Pfam" id="PF13960">
    <property type="entry name" value="DUF4218"/>
    <property type="match status" value="1"/>
</dbReference>
<proteinExistence type="predicted"/>
<dbReference type="PANTHER" id="PTHR48258:SF4">
    <property type="entry name" value="DUF4216 DOMAIN-CONTAINING PROTEIN"/>
    <property type="match status" value="1"/>
</dbReference>
<reference evidence="2" key="1">
    <citation type="submission" date="2022-07" db="EMBL/GenBank/DDBJ databases">
        <authorList>
            <person name="Macas J."/>
            <person name="Novak P."/>
            <person name="Neumann P."/>
        </authorList>
    </citation>
    <scope>NUCLEOTIDE SEQUENCE</scope>
</reference>
<keyword evidence="3" id="KW-1185">Reference proteome</keyword>
<comment type="caution">
    <text evidence="2">The sequence shown here is derived from an EMBL/GenBank/DDBJ whole genome shotgun (WGS) entry which is preliminary data.</text>
</comment>
<evidence type="ECO:0000259" key="1">
    <source>
        <dbReference type="Pfam" id="PF13960"/>
    </source>
</evidence>
<evidence type="ECO:0000313" key="3">
    <source>
        <dbReference type="Proteomes" id="UP001152484"/>
    </source>
</evidence>
<dbReference type="PANTHER" id="PTHR48258">
    <property type="entry name" value="DUF4218 DOMAIN-CONTAINING PROTEIN-RELATED"/>
    <property type="match status" value="1"/>
</dbReference>
<name>A0A9P0YQ36_CUSEU</name>
<organism evidence="2 3">
    <name type="scientific">Cuscuta europaea</name>
    <name type="common">European dodder</name>
    <dbReference type="NCBI Taxonomy" id="41803"/>
    <lineage>
        <taxon>Eukaryota</taxon>
        <taxon>Viridiplantae</taxon>
        <taxon>Streptophyta</taxon>
        <taxon>Embryophyta</taxon>
        <taxon>Tracheophyta</taxon>
        <taxon>Spermatophyta</taxon>
        <taxon>Magnoliopsida</taxon>
        <taxon>eudicotyledons</taxon>
        <taxon>Gunneridae</taxon>
        <taxon>Pentapetalae</taxon>
        <taxon>asterids</taxon>
        <taxon>lamiids</taxon>
        <taxon>Solanales</taxon>
        <taxon>Convolvulaceae</taxon>
        <taxon>Cuscuteae</taxon>
        <taxon>Cuscuta</taxon>
        <taxon>Cuscuta subgen. Cuscuta</taxon>
    </lineage>
</organism>
<dbReference type="InterPro" id="IPR025452">
    <property type="entry name" value="DUF4218"/>
</dbReference>
<sequence>MSKLTTTSSMKTHDAHVIMQRLLSIALKEMLPEHVWSSITEISLLFQSICSSILDAASLRRLEEFLGGLNKKVTNKAHVEASIFQAYIQQEISTFSSFYFEREVITRRKIPVRNDDICENLYENVVFIFNYPGRGKRAATNRYIVGGELQISHTYILMNFLEILVFYQ</sequence>
<gene>
    <name evidence="2" type="ORF">CEURO_LOCUS4298</name>
</gene>
<accession>A0A9P0YQ36</accession>
<dbReference type="Proteomes" id="UP001152484">
    <property type="component" value="Unassembled WGS sequence"/>
</dbReference>
<evidence type="ECO:0000313" key="2">
    <source>
        <dbReference type="EMBL" id="CAH9072309.1"/>
    </source>
</evidence>